<dbReference type="InterPro" id="IPR008929">
    <property type="entry name" value="Chondroitin_lyas"/>
</dbReference>
<accession>A0A1H3DQG7</accession>
<sequence>MRRLALIAITLPRLGIRNVARVALYKLCLKLGWRPRPLRAGYPGGGVFGTPRAKSKNNEQRPTTLYLFGWHPVNFIEPPDWHADPLGEKPRLNPNQDWAKALEALGNDDVKRYWELSRFYWLPQFALAARDGDHEAGERMEIWLQDWIERNPPFSGINWACGQEAAIRLMNLALSALILESWREPSEAMKWLIETHARRIRPTLSYALGQDNNHGTAEASALFIAGMWGQEWSMLGAEQIAMIGKKWVNDRALRVIQSDGSPCQYSTTYHRANLETLCLVALWCNQTGKECLVSDAAARVAMGARWLYETADSTSYDVPNLGANDGSHLFNVTESNYRDFRPTIALASALFDDSRPWAEYTDARLAALKISPGKEIWSPATSRHCGVGGFHILRSGRALAFMHYARFSFRPGHADALHVDLWHKGINLLRDAGTFSYNAAEAEWFSGTSAHNTVEFDGRDQMPKIGRFLFGAWLKSNDVSSVQEYSDSLTAGAGYLDANGAEHHRAIKLSKEGLICTDSVSGTFNKACLRWRLAPGDWQLHDAVLSSEHCTISIEIDGMLIPPTLNTTEESRYYLHKTAIPVASVVIERATTVITKVMF</sequence>
<keyword evidence="4" id="KW-0456">Lyase</keyword>
<evidence type="ECO:0000313" key="6">
    <source>
        <dbReference type="EMBL" id="SDX67924.1"/>
    </source>
</evidence>
<dbReference type="Gene3D" id="1.50.10.100">
    <property type="entry name" value="Chondroitin AC/alginate lyase"/>
    <property type="match status" value="1"/>
</dbReference>
<protein>
    <submittedName>
        <fullName evidence="6">Heparinase II/III N-terminus</fullName>
    </submittedName>
</protein>
<gene>
    <name evidence="6" type="ORF">SAMN04488041_11165</name>
</gene>
<dbReference type="InterPro" id="IPR012480">
    <property type="entry name" value="Hepar_II_III_C"/>
</dbReference>
<evidence type="ECO:0000259" key="5">
    <source>
        <dbReference type="Pfam" id="PF07940"/>
    </source>
</evidence>
<evidence type="ECO:0000313" key="7">
    <source>
        <dbReference type="Proteomes" id="UP000183076"/>
    </source>
</evidence>
<evidence type="ECO:0000256" key="2">
    <source>
        <dbReference type="ARBA" id="ARBA00022729"/>
    </source>
</evidence>
<reference evidence="7" key="1">
    <citation type="submission" date="2016-10" db="EMBL/GenBank/DDBJ databases">
        <authorList>
            <person name="Varghese N."/>
            <person name="Submissions S."/>
        </authorList>
    </citation>
    <scope>NUCLEOTIDE SEQUENCE [LARGE SCALE GENOMIC DNA]</scope>
    <source>
        <strain evidence="7">DSM 10014</strain>
    </source>
</reference>
<evidence type="ECO:0000256" key="3">
    <source>
        <dbReference type="ARBA" id="ARBA00022764"/>
    </source>
</evidence>
<dbReference type="AlphaFoldDB" id="A0A1H3DQG7"/>
<comment type="subcellular location">
    <subcellularLocation>
        <location evidence="1">Periplasm</location>
    </subcellularLocation>
</comment>
<dbReference type="GO" id="GO:0016829">
    <property type="term" value="F:lyase activity"/>
    <property type="evidence" value="ECO:0007669"/>
    <property type="project" value="UniProtKB-KW"/>
</dbReference>
<dbReference type="Pfam" id="PF07940">
    <property type="entry name" value="Hepar_II_III_C"/>
    <property type="match status" value="1"/>
</dbReference>
<evidence type="ECO:0000256" key="4">
    <source>
        <dbReference type="ARBA" id="ARBA00023239"/>
    </source>
</evidence>
<name>A0A1H3DQG7_9RHOB</name>
<proteinExistence type="predicted"/>
<dbReference type="Proteomes" id="UP000183076">
    <property type="component" value="Unassembled WGS sequence"/>
</dbReference>
<dbReference type="PANTHER" id="PTHR39210">
    <property type="entry name" value="HEPARIN-SULFATE LYASE"/>
    <property type="match status" value="1"/>
</dbReference>
<feature type="domain" description="Heparinase II/III-like C-terminal" evidence="5">
    <location>
        <begin position="382"/>
        <end position="535"/>
    </location>
</feature>
<dbReference type="PANTHER" id="PTHR39210:SF1">
    <property type="entry name" value="HEPARIN-SULFATE LYASE"/>
    <property type="match status" value="1"/>
</dbReference>
<dbReference type="EMBL" id="FNNB01000011">
    <property type="protein sequence ID" value="SDX67924.1"/>
    <property type="molecule type" value="Genomic_DNA"/>
</dbReference>
<dbReference type="GO" id="GO:0042597">
    <property type="term" value="C:periplasmic space"/>
    <property type="evidence" value="ECO:0007669"/>
    <property type="project" value="UniProtKB-SubCell"/>
</dbReference>
<dbReference type="SUPFAM" id="SSF48230">
    <property type="entry name" value="Chondroitin AC/alginate lyase"/>
    <property type="match status" value="1"/>
</dbReference>
<keyword evidence="2" id="KW-0732">Signal</keyword>
<dbReference type="STRING" id="60137.SAMN04488041_11165"/>
<keyword evidence="3" id="KW-0574">Periplasm</keyword>
<dbReference type="Gene3D" id="2.70.98.70">
    <property type="match status" value="1"/>
</dbReference>
<organism evidence="6 7">
    <name type="scientific">Sulfitobacter pontiacus</name>
    <dbReference type="NCBI Taxonomy" id="60137"/>
    <lineage>
        <taxon>Bacteria</taxon>
        <taxon>Pseudomonadati</taxon>
        <taxon>Pseudomonadota</taxon>
        <taxon>Alphaproteobacteria</taxon>
        <taxon>Rhodobacterales</taxon>
        <taxon>Roseobacteraceae</taxon>
        <taxon>Sulfitobacter</taxon>
    </lineage>
</organism>
<evidence type="ECO:0000256" key="1">
    <source>
        <dbReference type="ARBA" id="ARBA00004418"/>
    </source>
</evidence>